<dbReference type="RefSeq" id="WP_272745099.1">
    <property type="nucleotide sequence ID" value="NZ_JAQQKV010000002.1"/>
</dbReference>
<sequence length="210" mass="24429">MFGEDLDKMLELAKKAKAEKGWGGFADYLEQHGAGVRKRALESLNLFLNDAVLWPLEERLRFTLWLLDSIDIEALVQPLKLRLVIPTIREWESLNPLSPEPPLWLGLLHCDKPENHIRRALELDPKCEKAREILCQWIIADISYNQHELPAFYIHDPRVDLADLAEAEALCLSYEHKAWVEHMLSEIMQQRALAEEWLENHPRLGDFASY</sequence>
<name>A0ABT5HKJ2_9CAUL</name>
<evidence type="ECO:0000313" key="1">
    <source>
        <dbReference type="EMBL" id="MDC7676775.1"/>
    </source>
</evidence>
<accession>A0ABT5HKJ2</accession>
<gene>
    <name evidence="1" type="ORF">PQU98_11575</name>
</gene>
<evidence type="ECO:0008006" key="3">
    <source>
        <dbReference type="Google" id="ProtNLM"/>
    </source>
</evidence>
<dbReference type="EMBL" id="JAQQKV010000002">
    <property type="protein sequence ID" value="MDC7676775.1"/>
    <property type="molecule type" value="Genomic_DNA"/>
</dbReference>
<proteinExistence type="predicted"/>
<reference evidence="1 2" key="1">
    <citation type="submission" date="2023-01" db="EMBL/GenBank/DDBJ databases">
        <title>Novel species of the genus Asticcacaulis isolated from rivers.</title>
        <authorList>
            <person name="Lu H."/>
        </authorList>
    </citation>
    <scope>NUCLEOTIDE SEQUENCE [LARGE SCALE GENOMIC DNA]</scope>
    <source>
        <strain evidence="1 2">LKC15W</strain>
    </source>
</reference>
<protein>
    <recommendedName>
        <fullName evidence="3">HEAT repeat domain-containing protein</fullName>
    </recommendedName>
</protein>
<organism evidence="1 2">
    <name type="scientific">Asticcacaulis machinosus</name>
    <dbReference type="NCBI Taxonomy" id="2984211"/>
    <lineage>
        <taxon>Bacteria</taxon>
        <taxon>Pseudomonadati</taxon>
        <taxon>Pseudomonadota</taxon>
        <taxon>Alphaproteobacteria</taxon>
        <taxon>Caulobacterales</taxon>
        <taxon>Caulobacteraceae</taxon>
        <taxon>Asticcacaulis</taxon>
    </lineage>
</organism>
<comment type="caution">
    <text evidence="1">The sequence shown here is derived from an EMBL/GenBank/DDBJ whole genome shotgun (WGS) entry which is preliminary data.</text>
</comment>
<evidence type="ECO:0000313" key="2">
    <source>
        <dbReference type="Proteomes" id="UP001218579"/>
    </source>
</evidence>
<keyword evidence="2" id="KW-1185">Reference proteome</keyword>
<dbReference type="Proteomes" id="UP001218579">
    <property type="component" value="Unassembled WGS sequence"/>
</dbReference>